<name>A0ABR2YP48_9CHLO</name>
<dbReference type="EMBL" id="JALJOT010000007">
    <property type="protein sequence ID" value="KAK9908759.1"/>
    <property type="molecule type" value="Genomic_DNA"/>
</dbReference>
<dbReference type="InterPro" id="IPR017945">
    <property type="entry name" value="DHBP_synth_RibB-like_a/b_dom"/>
</dbReference>
<evidence type="ECO:0000313" key="5">
    <source>
        <dbReference type="Proteomes" id="UP001491310"/>
    </source>
</evidence>
<dbReference type="InterPro" id="IPR050410">
    <property type="entry name" value="CCR4/nocturin_mRNA_transcr"/>
</dbReference>
<feature type="compositionally biased region" description="Acidic residues" evidence="2">
    <location>
        <begin position="175"/>
        <end position="184"/>
    </location>
</feature>
<dbReference type="Pfam" id="PF01300">
    <property type="entry name" value="Sua5_yciO_yrdC"/>
    <property type="match status" value="1"/>
</dbReference>
<reference evidence="4 5" key="1">
    <citation type="journal article" date="2024" name="Nat. Commun.">
        <title>Phylogenomics reveals the evolutionary origins of lichenization in chlorophyte algae.</title>
        <authorList>
            <person name="Puginier C."/>
            <person name="Libourel C."/>
            <person name="Otte J."/>
            <person name="Skaloud P."/>
            <person name="Haon M."/>
            <person name="Grisel S."/>
            <person name="Petersen M."/>
            <person name="Berrin J.G."/>
            <person name="Delaux P.M."/>
            <person name="Dal Grande F."/>
            <person name="Keller J."/>
        </authorList>
    </citation>
    <scope>NUCLEOTIDE SEQUENCE [LARGE SCALE GENOMIC DNA]</scope>
    <source>
        <strain evidence="4 5">SAG 216-7</strain>
    </source>
</reference>
<dbReference type="SUPFAM" id="SSF55821">
    <property type="entry name" value="YrdC/RibB"/>
    <property type="match status" value="1"/>
</dbReference>
<dbReference type="Gene3D" id="3.90.870.10">
    <property type="entry name" value="DHBP synthase"/>
    <property type="match status" value="1"/>
</dbReference>
<dbReference type="InterPro" id="IPR005135">
    <property type="entry name" value="Endo/exonuclease/phosphatase"/>
</dbReference>
<comment type="caution">
    <text evidence="4">The sequence shown here is derived from an EMBL/GenBank/DDBJ whole genome shotgun (WGS) entry which is preliminary data.</text>
</comment>
<evidence type="ECO:0000313" key="4">
    <source>
        <dbReference type="EMBL" id="KAK9908759.1"/>
    </source>
</evidence>
<evidence type="ECO:0000256" key="1">
    <source>
        <dbReference type="ARBA" id="ARBA00015492"/>
    </source>
</evidence>
<dbReference type="PROSITE" id="PS51163">
    <property type="entry name" value="YRDC"/>
    <property type="match status" value="1"/>
</dbReference>
<keyword evidence="5" id="KW-1185">Reference proteome</keyword>
<organism evidence="4 5">
    <name type="scientific">Coccomyxa subellipsoidea</name>
    <dbReference type="NCBI Taxonomy" id="248742"/>
    <lineage>
        <taxon>Eukaryota</taxon>
        <taxon>Viridiplantae</taxon>
        <taxon>Chlorophyta</taxon>
        <taxon>core chlorophytes</taxon>
        <taxon>Trebouxiophyceae</taxon>
        <taxon>Trebouxiophyceae incertae sedis</taxon>
        <taxon>Coccomyxaceae</taxon>
        <taxon>Coccomyxa</taxon>
    </lineage>
</organism>
<accession>A0ABR2YP48</accession>
<evidence type="ECO:0000259" key="3">
    <source>
        <dbReference type="PROSITE" id="PS51163"/>
    </source>
</evidence>
<protein>
    <recommendedName>
        <fullName evidence="1">Threonylcarbamoyl-AMP synthase</fullName>
    </recommendedName>
</protein>
<dbReference type="Proteomes" id="UP001491310">
    <property type="component" value="Unassembled WGS sequence"/>
</dbReference>
<dbReference type="Pfam" id="PF03372">
    <property type="entry name" value="Exo_endo_phos"/>
    <property type="match status" value="1"/>
</dbReference>
<sequence length="734" mass="79550">MIPCKFLPRTKVLQSSIGYALWSRRASSKHSLLKAASTSFQVTDMQQAVVKSLPAEDNLQIELMVGGKQRYMDRPKTELLERTLARIQKNAAPLPDKKAKRADKLQVYGRPMVGYRLCPTVQVNFSDEEHCRWQWYRSAERVTDKAAPVSQRDTSPSPRRRRPLPPSHSNNTLPDESDTEDTDAAWEPIPGAEQRVYFPSAEDSGHRLRVECTPSRGSSSVHGDAVSGEPVAADTDAVAAGPALPAAAQRHAHTTTPLAPPGVRVVTYNVLADQYASTDYAQEHLFAYCPREYMVPEYRRPLIVQEILGYNADVICLQEVDGKAFTTYFQPLMSHAGFEGRYTNKAGKTAEGSAVFYRRLRFELVHKADIPMKDLFASLLAGDASSLSRHAQFLPLLHASPHLVQALQRVSTVAQLTVLKPRQQAPAEEGLLCVVNTHLFFHPKASHIRTLHAAAMLAEAHAIMQETGRQLGRTPALLFCGDLNSDRNDGISGAVELLQKGRLPADHWDWKWGADFRFAKDGDAGEETGDYTAPSGNSGGAANGAPGMPAVTGVDVKVPFSLQSADGGRYECTNYEAAQAAKVSARMRGSVFPADEAGAVVAADALRRGDVVAVPTDTLYGLAACANSEQGVGRLYVIKHRQAHVPLAICVADVAVVEQYSMCAHLPQGLLDDLLPGPVTVLLTRRPDAALSASLNPGVATIGIRVPDSTFMRAACRQHGGAVALTSANISESM</sequence>
<proteinExistence type="predicted"/>
<gene>
    <name evidence="4" type="ORF">WJX75_002435</name>
</gene>
<dbReference type="PANTHER" id="PTHR12121">
    <property type="entry name" value="CARBON CATABOLITE REPRESSOR PROTEIN 4"/>
    <property type="match status" value="1"/>
</dbReference>
<feature type="region of interest" description="Disordered" evidence="2">
    <location>
        <begin position="525"/>
        <end position="546"/>
    </location>
</feature>
<evidence type="ECO:0000256" key="2">
    <source>
        <dbReference type="SAM" id="MobiDB-lite"/>
    </source>
</evidence>
<dbReference type="PANTHER" id="PTHR12121:SF37">
    <property type="entry name" value="2',5'-PHOSPHODIESTERASE 12"/>
    <property type="match status" value="1"/>
</dbReference>
<dbReference type="InterPro" id="IPR006070">
    <property type="entry name" value="Sua5-like_dom"/>
</dbReference>
<dbReference type="InterPro" id="IPR036691">
    <property type="entry name" value="Endo/exonu/phosph_ase_sf"/>
</dbReference>
<feature type="domain" description="YrdC-like" evidence="3">
    <location>
        <begin position="596"/>
        <end position="734"/>
    </location>
</feature>
<dbReference type="Gene3D" id="3.60.10.10">
    <property type="entry name" value="Endonuclease/exonuclease/phosphatase"/>
    <property type="match status" value="1"/>
</dbReference>
<dbReference type="SUPFAM" id="SSF56219">
    <property type="entry name" value="DNase I-like"/>
    <property type="match status" value="1"/>
</dbReference>
<dbReference type="InterPro" id="IPR048821">
    <property type="entry name" value="PDE12-like_N"/>
</dbReference>
<feature type="region of interest" description="Disordered" evidence="2">
    <location>
        <begin position="142"/>
        <end position="196"/>
    </location>
</feature>
<dbReference type="Pfam" id="PF21171">
    <property type="entry name" value="PDE12-like_N"/>
    <property type="match status" value="1"/>
</dbReference>